<dbReference type="InterPro" id="IPR021760">
    <property type="entry name" value="RepC_C"/>
</dbReference>
<feature type="compositionally biased region" description="Basic and acidic residues" evidence="2">
    <location>
        <begin position="238"/>
        <end position="257"/>
    </location>
</feature>
<comment type="caution">
    <text evidence="5">The sequence shown here is derived from an EMBL/GenBank/DDBJ whole genome shotgun (WGS) entry which is preliminary data.</text>
</comment>
<organism evidence="5 6">
    <name type="scientific">Marivivens donghaensis</name>
    <dbReference type="NCBI Taxonomy" id="1699413"/>
    <lineage>
        <taxon>Bacteria</taxon>
        <taxon>Pseudomonadati</taxon>
        <taxon>Pseudomonadota</taxon>
        <taxon>Alphaproteobacteria</taxon>
        <taxon>Rhodobacterales</taxon>
        <taxon>Paracoccaceae</taxon>
        <taxon>Marivivens group</taxon>
        <taxon>Marivivens</taxon>
    </lineage>
</organism>
<dbReference type="Gene3D" id="1.10.10.10">
    <property type="entry name" value="Winged helix-like DNA-binding domain superfamily/Winged helix DNA-binding domain"/>
    <property type="match status" value="1"/>
</dbReference>
<keyword evidence="6" id="KW-1185">Reference proteome</keyword>
<evidence type="ECO:0000259" key="4">
    <source>
        <dbReference type="Pfam" id="PF11800"/>
    </source>
</evidence>
<dbReference type="InterPro" id="IPR036390">
    <property type="entry name" value="WH_DNA-bd_sf"/>
</dbReference>
<dbReference type="NCBIfam" id="NF040974">
    <property type="entry name" value="RepABC_RepC"/>
    <property type="match status" value="1"/>
</dbReference>
<dbReference type="InterPro" id="IPR036388">
    <property type="entry name" value="WH-like_DNA-bd_sf"/>
</dbReference>
<accession>A0ABX0W152</accession>
<dbReference type="EMBL" id="JAATOP010000014">
    <property type="protein sequence ID" value="NIY73803.1"/>
    <property type="molecule type" value="Genomic_DNA"/>
</dbReference>
<evidence type="ECO:0000313" key="6">
    <source>
        <dbReference type="Proteomes" id="UP000709466"/>
    </source>
</evidence>
<evidence type="ECO:0000256" key="1">
    <source>
        <dbReference type="SAM" id="Coils"/>
    </source>
</evidence>
<feature type="domain" description="Plasmid replication protein C N-terminal" evidence="3">
    <location>
        <begin position="1"/>
        <end position="171"/>
    </location>
</feature>
<proteinExistence type="predicted"/>
<evidence type="ECO:0000259" key="3">
    <source>
        <dbReference type="Pfam" id="PF03428"/>
    </source>
</evidence>
<reference evidence="5 6" key="1">
    <citation type="submission" date="2020-03" db="EMBL/GenBank/DDBJ databases">
        <title>Bacterial isolates of synthetic phycosphere.</title>
        <authorList>
            <person name="Fu H."/>
            <person name="Moran M.A."/>
        </authorList>
    </citation>
    <scope>NUCLEOTIDE SEQUENCE [LARGE SCALE GENOMIC DNA]</scope>
    <source>
        <strain evidence="5 6">HF1</strain>
    </source>
</reference>
<dbReference type="SUPFAM" id="SSF46785">
    <property type="entry name" value="Winged helix' DNA-binding domain"/>
    <property type="match status" value="1"/>
</dbReference>
<name>A0ABX0W152_9RHOB</name>
<dbReference type="InterPro" id="IPR047611">
    <property type="entry name" value="RepABC_RepC"/>
</dbReference>
<dbReference type="Pfam" id="PF03428">
    <property type="entry name" value="RP-C"/>
    <property type="match status" value="1"/>
</dbReference>
<evidence type="ECO:0000313" key="5">
    <source>
        <dbReference type="EMBL" id="NIY73803.1"/>
    </source>
</evidence>
<feature type="region of interest" description="Disordered" evidence="2">
    <location>
        <begin position="230"/>
        <end position="259"/>
    </location>
</feature>
<keyword evidence="1" id="KW-0175">Coiled coil</keyword>
<feature type="domain" description="Plasmid replication protein C C-terminal" evidence="4">
    <location>
        <begin position="264"/>
        <end position="363"/>
    </location>
</feature>
<sequence>MTAGLIERASLRQQAASLPTVHKWEVFNALCEARARFGVTDRDLAVLNALLTFHKPTQITDGDRTVVFPSNATLSQRAHGMPESTLRRHVAALVNAGLILRNDSPNGKRYATRTRGGDMVRAFGFDLRPLLVRAREILEAAEEVREERETLRIARDDVAILRRDASKLIAYGAEAHPDDRWDTPRTALAELGKMLRRKLDLSALTDLRQRMEKLVEKLHGLLGMSVDCATETSASDSQNERHYTESDKTSYESEQPAKPETTVPLGLVLKACPEVLIYSDRQVNTWRDLVAAMAYVRAMMGITKETWDHAITCMGAEKAAITCAAILQRMNEVQSPGGYMRSLALKAMDGSYSPAPMVMSLLRRQAAV</sequence>
<protein>
    <submittedName>
        <fullName evidence="5">Replication initiation protein</fullName>
    </submittedName>
</protein>
<dbReference type="Pfam" id="PF11800">
    <property type="entry name" value="RP-C_C"/>
    <property type="match status" value="1"/>
</dbReference>
<dbReference type="Proteomes" id="UP000709466">
    <property type="component" value="Unassembled WGS sequence"/>
</dbReference>
<gene>
    <name evidence="5" type="ORF">HCZ30_15340</name>
</gene>
<evidence type="ECO:0000256" key="2">
    <source>
        <dbReference type="SAM" id="MobiDB-lite"/>
    </source>
</evidence>
<dbReference type="NCBIfam" id="NF010396">
    <property type="entry name" value="PRK13824.1"/>
    <property type="match status" value="1"/>
</dbReference>
<feature type="coiled-coil region" evidence="1">
    <location>
        <begin position="134"/>
        <end position="164"/>
    </location>
</feature>
<dbReference type="InterPro" id="IPR005090">
    <property type="entry name" value="RepC_N"/>
</dbReference>